<keyword evidence="2" id="KW-1185">Reference proteome</keyword>
<evidence type="ECO:0000313" key="2">
    <source>
        <dbReference type="Proteomes" id="UP000463388"/>
    </source>
</evidence>
<proteinExistence type="predicted"/>
<organism evidence="1 2">
    <name type="scientific">Adlercreutzia mucosicola</name>
    <dbReference type="NCBI Taxonomy" id="580026"/>
    <lineage>
        <taxon>Bacteria</taxon>
        <taxon>Bacillati</taxon>
        <taxon>Actinomycetota</taxon>
        <taxon>Coriobacteriia</taxon>
        <taxon>Eggerthellales</taxon>
        <taxon>Eggerthellaceae</taxon>
        <taxon>Adlercreutzia</taxon>
    </lineage>
</organism>
<dbReference type="RefSeq" id="WP_160345620.1">
    <property type="nucleotide sequence ID" value="NZ_WSRR01000008.1"/>
</dbReference>
<dbReference type="Proteomes" id="UP000463388">
    <property type="component" value="Unassembled WGS sequence"/>
</dbReference>
<accession>A0A6N8JP61</accession>
<evidence type="ECO:0000313" key="1">
    <source>
        <dbReference type="EMBL" id="MVX60854.1"/>
    </source>
</evidence>
<reference evidence="1 2" key="1">
    <citation type="submission" date="2019-12" db="EMBL/GenBank/DDBJ databases">
        <title>Microbes associate with the intestines of laboratory mice.</title>
        <authorList>
            <person name="Navarre W."/>
            <person name="Wong E."/>
        </authorList>
    </citation>
    <scope>NUCLEOTIDE SEQUENCE [LARGE SCALE GENOMIC DNA]</scope>
    <source>
        <strain evidence="1 2">NM66_B29</strain>
    </source>
</reference>
<protein>
    <submittedName>
        <fullName evidence="1">Uncharacterized protein</fullName>
    </submittedName>
</protein>
<dbReference type="AlphaFoldDB" id="A0A6N8JP61"/>
<name>A0A6N8JP61_9ACTN</name>
<dbReference type="EMBL" id="WSRR01000008">
    <property type="protein sequence ID" value="MVX60854.1"/>
    <property type="molecule type" value="Genomic_DNA"/>
</dbReference>
<comment type="caution">
    <text evidence="1">The sequence shown here is derived from an EMBL/GenBank/DDBJ whole genome shotgun (WGS) entry which is preliminary data.</text>
</comment>
<gene>
    <name evidence="1" type="ORF">GKZ27_05195</name>
</gene>
<sequence>MKKLANSNAPNGGLGMLDGAAPAPVGCFAFWLSGKSLMGSGIVRQSGHE</sequence>